<dbReference type="Proteomes" id="UP000055590">
    <property type="component" value="Chromosome"/>
</dbReference>
<evidence type="ECO:0000313" key="10">
    <source>
        <dbReference type="Proteomes" id="UP000055590"/>
    </source>
</evidence>
<keyword evidence="3 8" id="KW-0812">Transmembrane</keyword>
<dbReference type="KEGG" id="vin:AKJ08_0575"/>
<reference evidence="9 10" key="1">
    <citation type="submission" date="2015-08" db="EMBL/GenBank/DDBJ databases">
        <authorList>
            <person name="Babu N.S."/>
            <person name="Beckwith C.J."/>
            <person name="Beseler K.G."/>
            <person name="Brison A."/>
            <person name="Carone J.V."/>
            <person name="Caskin T.P."/>
            <person name="Diamond M."/>
            <person name="Durham M.E."/>
            <person name="Foxe J.M."/>
            <person name="Go M."/>
            <person name="Henderson B.A."/>
            <person name="Jones I.B."/>
            <person name="McGettigan J.A."/>
            <person name="Micheletti S.J."/>
            <person name="Nasrallah M.E."/>
            <person name="Ortiz D."/>
            <person name="Piller C.R."/>
            <person name="Privatt S.R."/>
            <person name="Schneider S.L."/>
            <person name="Sharp S."/>
            <person name="Smith T.C."/>
            <person name="Stanton J.D."/>
            <person name="Ullery H.E."/>
            <person name="Wilson R.J."/>
            <person name="Serrano M.G."/>
            <person name="Buck G."/>
            <person name="Lee V."/>
            <person name="Wang Y."/>
            <person name="Carvalho R."/>
            <person name="Voegtly L."/>
            <person name="Shi R."/>
            <person name="Duckworth R."/>
            <person name="Johnson A."/>
            <person name="Loviza R."/>
            <person name="Walstead R."/>
            <person name="Shah Z."/>
            <person name="Kiflezghi M."/>
            <person name="Wade K."/>
            <person name="Ball S.L."/>
            <person name="Bradley K.W."/>
            <person name="Asai D.J."/>
            <person name="Bowman C.A."/>
            <person name="Russell D.A."/>
            <person name="Pope W.H."/>
            <person name="Jacobs-Sera D."/>
            <person name="Hendrix R.W."/>
            <person name="Hatfull G.F."/>
        </authorList>
    </citation>
    <scope>NUCLEOTIDE SEQUENCE [LARGE SCALE GENOMIC DNA]</scope>
    <source>
        <strain evidence="9 10">DSM 27710</strain>
    </source>
</reference>
<dbReference type="RefSeq" id="WP_082342603.1">
    <property type="nucleotide sequence ID" value="NZ_CP012332.1"/>
</dbReference>
<keyword evidence="6" id="KW-0811">Translocation</keyword>
<keyword evidence="4" id="KW-0653">Protein transport</keyword>
<dbReference type="GO" id="GO:0015031">
    <property type="term" value="P:protein transport"/>
    <property type="evidence" value="ECO:0007669"/>
    <property type="project" value="UniProtKB-KW"/>
</dbReference>
<dbReference type="Pfam" id="PF02416">
    <property type="entry name" value="TatA_B_E"/>
    <property type="match status" value="1"/>
</dbReference>
<dbReference type="EMBL" id="CP012332">
    <property type="protein sequence ID" value="AKU90188.1"/>
    <property type="molecule type" value="Genomic_DNA"/>
</dbReference>
<evidence type="ECO:0000256" key="8">
    <source>
        <dbReference type="SAM" id="Phobius"/>
    </source>
</evidence>
<dbReference type="InterPro" id="IPR003369">
    <property type="entry name" value="TatA/B/E"/>
</dbReference>
<evidence type="ECO:0000256" key="1">
    <source>
        <dbReference type="ARBA" id="ARBA00004167"/>
    </source>
</evidence>
<accession>A0A0K1P9H3</accession>
<dbReference type="Gene3D" id="1.20.5.3310">
    <property type="match status" value="1"/>
</dbReference>
<keyword evidence="2" id="KW-0813">Transport</keyword>
<keyword evidence="5 8" id="KW-1133">Transmembrane helix</keyword>
<dbReference type="STRING" id="1391653.AKJ08_0575"/>
<protein>
    <recommendedName>
        <fullName evidence="11">Twin-arginine translocation protein TatA</fullName>
    </recommendedName>
</protein>
<evidence type="ECO:0000256" key="2">
    <source>
        <dbReference type="ARBA" id="ARBA00022448"/>
    </source>
</evidence>
<dbReference type="AlphaFoldDB" id="A0A0K1P9H3"/>
<sequence length="50" mass="5464">MVLPNLGELLIIGFVVFLIFGAVKVPALGEAIGVRLSRSRSPRKDDRREG</sequence>
<keyword evidence="7 8" id="KW-0472">Membrane</keyword>
<gene>
    <name evidence="9" type="ORF">AKJ08_0575</name>
</gene>
<comment type="subcellular location">
    <subcellularLocation>
        <location evidence="1">Membrane</location>
        <topology evidence="1">Single-pass membrane protein</topology>
    </subcellularLocation>
</comment>
<dbReference type="GO" id="GO:0016020">
    <property type="term" value="C:membrane"/>
    <property type="evidence" value="ECO:0007669"/>
    <property type="project" value="UniProtKB-ARBA"/>
</dbReference>
<keyword evidence="10" id="KW-1185">Reference proteome</keyword>
<evidence type="ECO:0000256" key="6">
    <source>
        <dbReference type="ARBA" id="ARBA00023010"/>
    </source>
</evidence>
<evidence type="ECO:0000256" key="7">
    <source>
        <dbReference type="ARBA" id="ARBA00023136"/>
    </source>
</evidence>
<evidence type="ECO:0000313" key="9">
    <source>
        <dbReference type="EMBL" id="AKU90188.1"/>
    </source>
</evidence>
<name>A0A0K1P9H3_9BACT</name>
<evidence type="ECO:0000256" key="3">
    <source>
        <dbReference type="ARBA" id="ARBA00022692"/>
    </source>
</evidence>
<evidence type="ECO:0000256" key="4">
    <source>
        <dbReference type="ARBA" id="ARBA00022927"/>
    </source>
</evidence>
<organism evidence="9 10">
    <name type="scientific">Vulgatibacter incomptus</name>
    <dbReference type="NCBI Taxonomy" id="1391653"/>
    <lineage>
        <taxon>Bacteria</taxon>
        <taxon>Pseudomonadati</taxon>
        <taxon>Myxococcota</taxon>
        <taxon>Myxococcia</taxon>
        <taxon>Myxococcales</taxon>
        <taxon>Cystobacterineae</taxon>
        <taxon>Vulgatibacteraceae</taxon>
        <taxon>Vulgatibacter</taxon>
    </lineage>
</organism>
<evidence type="ECO:0008006" key="11">
    <source>
        <dbReference type="Google" id="ProtNLM"/>
    </source>
</evidence>
<feature type="transmembrane region" description="Helical" evidence="8">
    <location>
        <begin position="12"/>
        <end position="34"/>
    </location>
</feature>
<evidence type="ECO:0000256" key="5">
    <source>
        <dbReference type="ARBA" id="ARBA00022989"/>
    </source>
</evidence>
<proteinExistence type="predicted"/>